<dbReference type="Gene3D" id="3.30.70.1260">
    <property type="entry name" value="bacterial protein sp0830 like"/>
    <property type="match status" value="1"/>
</dbReference>
<organism evidence="1 2">
    <name type="scientific">Curtobacterium herbarum</name>
    <dbReference type="NCBI Taxonomy" id="150122"/>
    <lineage>
        <taxon>Bacteria</taxon>
        <taxon>Bacillati</taxon>
        <taxon>Actinomycetota</taxon>
        <taxon>Actinomycetes</taxon>
        <taxon>Micrococcales</taxon>
        <taxon>Microbacteriaceae</taxon>
        <taxon>Curtobacterium</taxon>
    </lineage>
</organism>
<comment type="caution">
    <text evidence="1">The sequence shown here is derived from an EMBL/GenBank/DDBJ whole genome shotgun (WGS) entry which is preliminary data.</text>
</comment>
<gene>
    <name evidence="1" type="ORF">GCM10009627_12830</name>
</gene>
<keyword evidence="2" id="KW-1185">Reference proteome</keyword>
<evidence type="ECO:0008006" key="3">
    <source>
        <dbReference type="Google" id="ProtNLM"/>
    </source>
</evidence>
<dbReference type="PANTHER" id="PTHR36439:SF1">
    <property type="entry name" value="DUF1697 DOMAIN-CONTAINING PROTEIN"/>
    <property type="match status" value="1"/>
</dbReference>
<sequence length="202" mass="21469">MDGPVLDVSAVDGPAAGVDPDPAPRYGRGMTTWVALLRGVNVNGITIRSADLAEPFRSLGHTDVRTVLASGNVVFTAADPVEPSVLRSSVEQALRERFGYDAWIVLVRHDALADLVAGFPFASTADRHDYAVFASEPAALDDLLAGLDLDPSVEQVARGDGVVYWSCPKGSSTSTAFAKRAGAARFKRTTTARNTNTLRKLL</sequence>
<dbReference type="Pfam" id="PF08002">
    <property type="entry name" value="DUF1697"/>
    <property type="match status" value="1"/>
</dbReference>
<dbReference type="SUPFAM" id="SSF160379">
    <property type="entry name" value="SP0830-like"/>
    <property type="match status" value="1"/>
</dbReference>
<dbReference type="Gene3D" id="3.30.70.1280">
    <property type="entry name" value="SP0830-like domains"/>
    <property type="match status" value="1"/>
</dbReference>
<reference evidence="2" key="1">
    <citation type="journal article" date="2019" name="Int. J. Syst. Evol. Microbiol.">
        <title>The Global Catalogue of Microorganisms (GCM) 10K type strain sequencing project: providing services to taxonomists for standard genome sequencing and annotation.</title>
        <authorList>
            <consortium name="The Broad Institute Genomics Platform"/>
            <consortium name="The Broad Institute Genome Sequencing Center for Infectious Disease"/>
            <person name="Wu L."/>
            <person name="Ma J."/>
        </authorList>
    </citation>
    <scope>NUCLEOTIDE SEQUENCE [LARGE SCALE GENOMIC DNA]</scope>
    <source>
        <strain evidence="2">JCM 12140</strain>
    </source>
</reference>
<evidence type="ECO:0000313" key="2">
    <source>
        <dbReference type="Proteomes" id="UP001501742"/>
    </source>
</evidence>
<evidence type="ECO:0000313" key="1">
    <source>
        <dbReference type="EMBL" id="GAA1492937.1"/>
    </source>
</evidence>
<protein>
    <recommendedName>
        <fullName evidence="3">Pyridoxamine 5-phosphate oxidase</fullName>
    </recommendedName>
</protein>
<name>A0ABP4K2F7_9MICO</name>
<dbReference type="PIRSF" id="PIRSF008502">
    <property type="entry name" value="UCP008502"/>
    <property type="match status" value="1"/>
</dbReference>
<dbReference type="Proteomes" id="UP001501742">
    <property type="component" value="Unassembled WGS sequence"/>
</dbReference>
<dbReference type="InterPro" id="IPR012545">
    <property type="entry name" value="DUF1697"/>
</dbReference>
<dbReference type="EMBL" id="BAAAJX010000005">
    <property type="protein sequence ID" value="GAA1492937.1"/>
    <property type="molecule type" value="Genomic_DNA"/>
</dbReference>
<accession>A0ABP4K2F7</accession>
<proteinExistence type="predicted"/>
<dbReference type="PANTHER" id="PTHR36439">
    <property type="entry name" value="BLL4334 PROTEIN"/>
    <property type="match status" value="1"/>
</dbReference>